<dbReference type="Gene3D" id="3.40.50.1000">
    <property type="entry name" value="HAD superfamily/HAD-like"/>
    <property type="match status" value="1"/>
</dbReference>
<keyword evidence="4" id="KW-0067">ATP-binding</keyword>
<comment type="subcellular location">
    <subcellularLocation>
        <location evidence="1">Membrane</location>
        <topology evidence="1">Multi-pass membrane protein</topology>
    </subcellularLocation>
</comment>
<keyword evidence="6" id="KW-1278">Translocase</keyword>
<proteinExistence type="predicted"/>
<evidence type="ECO:0000256" key="3">
    <source>
        <dbReference type="ARBA" id="ARBA00022741"/>
    </source>
</evidence>
<sequence length="89" mass="9209">PGGPEPPFHWVSPDGRVSEPFSGDTSDVASLAASYDLCLSGDGLAHVQSAGCLEAVVPLAQVFARTSPDQKELIIATLKKAGRLTLMCG</sequence>
<dbReference type="PANTHER" id="PTHR45630:SF7">
    <property type="entry name" value="ENDOPLASMIC RETICULUM TRANSMEMBRANE HELIX TRANSLOCASE"/>
    <property type="match status" value="1"/>
</dbReference>
<evidence type="ECO:0000256" key="6">
    <source>
        <dbReference type="ARBA" id="ARBA00022967"/>
    </source>
</evidence>
<dbReference type="InterPro" id="IPR006544">
    <property type="entry name" value="P-type_TPase_V"/>
</dbReference>
<keyword evidence="5" id="KW-0460">Magnesium</keyword>
<dbReference type="GO" id="GO:0046872">
    <property type="term" value="F:metal ion binding"/>
    <property type="evidence" value="ECO:0007669"/>
    <property type="project" value="UniProtKB-KW"/>
</dbReference>
<gene>
    <name evidence="8" type="ORF">TSPGSL018_24851</name>
</gene>
<feature type="non-terminal residue" evidence="8">
    <location>
        <position position="1"/>
    </location>
</feature>
<evidence type="ECO:0000256" key="5">
    <source>
        <dbReference type="ARBA" id="ARBA00022842"/>
    </source>
</evidence>
<dbReference type="EMBL" id="GBEZ01025153">
    <property type="protein sequence ID" value="JAC61900.1"/>
    <property type="molecule type" value="Transcribed_RNA"/>
</dbReference>
<evidence type="ECO:0000313" key="8">
    <source>
        <dbReference type="EMBL" id="JAC61900.1"/>
    </source>
</evidence>
<feature type="non-terminal residue" evidence="8">
    <location>
        <position position="89"/>
    </location>
</feature>
<name>A0A061QTW5_9CHLO</name>
<accession>A0A061QTW5</accession>
<protein>
    <submittedName>
        <fullName evidence="8">Cation-transporting atpase</fullName>
    </submittedName>
</protein>
<dbReference type="GO" id="GO:0005524">
    <property type="term" value="F:ATP binding"/>
    <property type="evidence" value="ECO:0007669"/>
    <property type="project" value="UniProtKB-KW"/>
</dbReference>
<evidence type="ECO:0000256" key="1">
    <source>
        <dbReference type="ARBA" id="ARBA00004141"/>
    </source>
</evidence>
<dbReference type="GO" id="GO:0015662">
    <property type="term" value="F:P-type ion transporter activity"/>
    <property type="evidence" value="ECO:0007669"/>
    <property type="project" value="TreeGrafter"/>
</dbReference>
<dbReference type="GO" id="GO:0006874">
    <property type="term" value="P:intracellular calcium ion homeostasis"/>
    <property type="evidence" value="ECO:0007669"/>
    <property type="project" value="TreeGrafter"/>
</dbReference>
<dbReference type="PANTHER" id="PTHR45630">
    <property type="entry name" value="CATION-TRANSPORTING ATPASE-RELATED"/>
    <property type="match status" value="1"/>
</dbReference>
<dbReference type="GO" id="GO:0019829">
    <property type="term" value="F:ATPase-coupled monoatomic cation transmembrane transporter activity"/>
    <property type="evidence" value="ECO:0007669"/>
    <property type="project" value="TreeGrafter"/>
</dbReference>
<reference evidence="8" key="1">
    <citation type="submission" date="2014-05" db="EMBL/GenBank/DDBJ databases">
        <title>The transcriptome of the halophilic microalga Tetraselmis sp. GSL018 isolated from the Great Salt Lake, Utah.</title>
        <authorList>
            <person name="Jinkerson R.E."/>
            <person name="D'Adamo S."/>
            <person name="Posewitz M.C."/>
        </authorList>
    </citation>
    <scope>NUCLEOTIDE SEQUENCE</scope>
    <source>
        <strain evidence="8">GSL018</strain>
    </source>
</reference>
<evidence type="ECO:0000256" key="7">
    <source>
        <dbReference type="SAM" id="MobiDB-lite"/>
    </source>
</evidence>
<evidence type="ECO:0000256" key="2">
    <source>
        <dbReference type="ARBA" id="ARBA00022723"/>
    </source>
</evidence>
<feature type="region of interest" description="Disordered" evidence="7">
    <location>
        <begin position="1"/>
        <end position="23"/>
    </location>
</feature>
<dbReference type="InterPro" id="IPR023214">
    <property type="entry name" value="HAD_sf"/>
</dbReference>
<organism evidence="8">
    <name type="scientific">Tetraselmis sp. GSL018</name>
    <dbReference type="NCBI Taxonomy" id="582737"/>
    <lineage>
        <taxon>Eukaryota</taxon>
        <taxon>Viridiplantae</taxon>
        <taxon>Chlorophyta</taxon>
        <taxon>core chlorophytes</taxon>
        <taxon>Chlorodendrophyceae</taxon>
        <taxon>Chlorodendrales</taxon>
        <taxon>Chlorodendraceae</taxon>
        <taxon>Tetraselmis</taxon>
    </lineage>
</organism>
<evidence type="ECO:0000256" key="4">
    <source>
        <dbReference type="ARBA" id="ARBA00022840"/>
    </source>
</evidence>
<dbReference type="AlphaFoldDB" id="A0A061QTW5"/>
<keyword evidence="2" id="KW-0479">Metal-binding</keyword>
<dbReference type="GO" id="GO:0005789">
    <property type="term" value="C:endoplasmic reticulum membrane"/>
    <property type="evidence" value="ECO:0007669"/>
    <property type="project" value="TreeGrafter"/>
</dbReference>
<keyword evidence="3" id="KW-0547">Nucleotide-binding</keyword>